<organism evidence="2 3">
    <name type="scientific">Candidatus Kapaibacterium thiocyanatum</name>
    <dbReference type="NCBI Taxonomy" id="1895771"/>
    <lineage>
        <taxon>Bacteria</taxon>
        <taxon>Pseudomonadati</taxon>
        <taxon>Candidatus Kapaibacteriota</taxon>
        <taxon>Candidatus Kapaibacteriia</taxon>
        <taxon>Candidatus Kapaibacteriales</taxon>
        <taxon>Candidatus Kapaibacteriaceae</taxon>
        <taxon>Candidatus Kapaibacterium</taxon>
    </lineage>
</organism>
<evidence type="ECO:0000313" key="3">
    <source>
        <dbReference type="Proteomes" id="UP000184233"/>
    </source>
</evidence>
<dbReference type="Gene3D" id="2.180.10.10">
    <property type="entry name" value="RHS repeat-associated core"/>
    <property type="match status" value="1"/>
</dbReference>
<protein>
    <recommendedName>
        <fullName evidence="4">RHS repeat-associated core domain-containing protein</fullName>
    </recommendedName>
</protein>
<evidence type="ECO:0000256" key="1">
    <source>
        <dbReference type="SAM" id="MobiDB-lite"/>
    </source>
</evidence>
<dbReference type="PANTHER" id="PTHR32305">
    <property type="match status" value="1"/>
</dbReference>
<gene>
    <name evidence="2" type="ORF">BGO89_06140</name>
</gene>
<accession>A0A1M3KZI9</accession>
<dbReference type="PANTHER" id="PTHR32305:SF15">
    <property type="entry name" value="PROTEIN RHSA-RELATED"/>
    <property type="match status" value="1"/>
</dbReference>
<dbReference type="Proteomes" id="UP000184233">
    <property type="component" value="Unassembled WGS sequence"/>
</dbReference>
<dbReference type="InterPro" id="IPR022385">
    <property type="entry name" value="Rhs_assc_core"/>
</dbReference>
<dbReference type="AlphaFoldDB" id="A0A1M3KZI9"/>
<comment type="caution">
    <text evidence="2">The sequence shown here is derived from an EMBL/GenBank/DDBJ whole genome shotgun (WGS) entry which is preliminary data.</text>
</comment>
<feature type="compositionally biased region" description="Basic and acidic residues" evidence="1">
    <location>
        <begin position="381"/>
        <end position="396"/>
    </location>
</feature>
<evidence type="ECO:0000313" key="2">
    <source>
        <dbReference type="EMBL" id="OJX57976.1"/>
    </source>
</evidence>
<dbReference type="STRING" id="1895771.BGO89_06140"/>
<proteinExistence type="predicted"/>
<reference evidence="2 3" key="1">
    <citation type="submission" date="2016-09" db="EMBL/GenBank/DDBJ databases">
        <title>Genome-resolved meta-omics ties microbial dynamics to process performance in biotechnology for thiocyanate degradation.</title>
        <authorList>
            <person name="Kantor R.S."/>
            <person name="Huddy R.J."/>
            <person name="Iyer R."/>
            <person name="Thomas B.C."/>
            <person name="Brown C.T."/>
            <person name="Anantharaman K."/>
            <person name="Tringe S."/>
            <person name="Hettich R.L."/>
            <person name="Harrison S.T."/>
            <person name="Banfield J.F."/>
        </authorList>
    </citation>
    <scope>NUCLEOTIDE SEQUENCE [LARGE SCALE GENOMIC DNA]</scope>
    <source>
        <strain evidence="2">59-99</strain>
    </source>
</reference>
<dbReference type="NCBIfam" id="TIGR03696">
    <property type="entry name" value="Rhs_assc_core"/>
    <property type="match status" value="1"/>
</dbReference>
<feature type="region of interest" description="Disordered" evidence="1">
    <location>
        <begin position="362"/>
        <end position="396"/>
    </location>
</feature>
<dbReference type="EMBL" id="MKVH01000020">
    <property type="protein sequence ID" value="OJX57976.1"/>
    <property type="molecule type" value="Genomic_DNA"/>
</dbReference>
<dbReference type="InterPro" id="IPR050708">
    <property type="entry name" value="T6SS_VgrG/RHS"/>
</dbReference>
<name>A0A1M3KZI9_9BACT</name>
<evidence type="ECO:0008006" key="4">
    <source>
        <dbReference type="Google" id="ProtNLM"/>
    </source>
</evidence>
<sequence>MWMDSAGVLYSFTATDTLVTNDVIYSRGIGNKRYELTDHLGNVRATVSDVLLDHSGNPDAEVVSYTDYHPYGMAMTGRSSAADGYRYGFNGKENDNEVKGTGNQQDYGARIYDPRPGRWMSTDPLEGKFPFASPYVFALNTPLQAVDPDGRDVLFINGFVTSQKDAGQPSYWRGIGLKRDYTKEYFYPDGSIGPWIGYKKTSFDIDAMDALGDHKPRYFDGSMGGLANQLAGPLLGDNARHISPGNRYNGGRNDGVAKAFEIFEGLEKGGTLKFVMHSEGVVYGHGMAEGILSQVPAWNKLHPDRYIDPTTLIEGMYSYSPFQGSHVAAVPQAGENTYFIGGEDPLDSWIMNLVLGGRVEGVKGSERSPSPTQKHATHSIIDFDPRVELARPQKEK</sequence>